<dbReference type="OrthoDB" id="1069414at2"/>
<name>A0A2U0U386_9BACT</name>
<dbReference type="RefSeq" id="WP_116616983.1">
    <property type="nucleotide sequence ID" value="NZ_QENY01000016.1"/>
</dbReference>
<keyword evidence="2" id="KW-1185">Reference proteome</keyword>
<evidence type="ECO:0000313" key="2">
    <source>
        <dbReference type="Proteomes" id="UP000245870"/>
    </source>
</evidence>
<proteinExistence type="predicted"/>
<evidence type="ECO:0000313" key="1">
    <source>
        <dbReference type="EMBL" id="PVX51157.1"/>
    </source>
</evidence>
<sequence length="181" mass="20098">MKKYWGILFCLVGLLVACGPTEEQYSRSYCRLYFDNGIRNDPTLAAAMTRHSGVFVTISIVGKQFVFASNQGVSSRCDILAVDERRRYVLGQNNGIIVGYGMSTDAIFYAYDCECPNCFDLNALPRRSYKLAINEFGIATCGTCKRQYDLNNDGIVRSGSAGKKLTRYRATTTGPYGVLNI</sequence>
<gene>
    <name evidence="1" type="ORF">C7379_11663</name>
</gene>
<dbReference type="PROSITE" id="PS51257">
    <property type="entry name" value="PROKAR_LIPOPROTEIN"/>
    <property type="match status" value="1"/>
</dbReference>
<dbReference type="EMBL" id="QENY01000016">
    <property type="protein sequence ID" value="PVX51157.1"/>
    <property type="molecule type" value="Genomic_DNA"/>
</dbReference>
<comment type="caution">
    <text evidence="1">The sequence shown here is derived from an EMBL/GenBank/DDBJ whole genome shotgun (WGS) entry which is preliminary data.</text>
</comment>
<organism evidence="1 2">
    <name type="scientific">Hallella colorans</name>
    <dbReference type="NCBI Taxonomy" id="1703337"/>
    <lineage>
        <taxon>Bacteria</taxon>
        <taxon>Pseudomonadati</taxon>
        <taxon>Bacteroidota</taxon>
        <taxon>Bacteroidia</taxon>
        <taxon>Bacteroidales</taxon>
        <taxon>Prevotellaceae</taxon>
        <taxon>Hallella</taxon>
    </lineage>
</organism>
<protein>
    <submittedName>
        <fullName evidence="1">Uncharacterized protein</fullName>
    </submittedName>
</protein>
<accession>A0A2U0U386</accession>
<reference evidence="1 2" key="1">
    <citation type="submission" date="2018-05" db="EMBL/GenBank/DDBJ databases">
        <title>Genomic Encyclopedia of Type Strains, Phase IV (KMG-IV): sequencing the most valuable type-strain genomes for metagenomic binning, comparative biology and taxonomic classification.</title>
        <authorList>
            <person name="Goeker M."/>
        </authorList>
    </citation>
    <scope>NUCLEOTIDE SEQUENCE [LARGE SCALE GENOMIC DNA]</scope>
    <source>
        <strain evidence="1 2">DSM 100333</strain>
    </source>
</reference>
<dbReference type="AlphaFoldDB" id="A0A2U0U386"/>
<dbReference type="Proteomes" id="UP000245870">
    <property type="component" value="Unassembled WGS sequence"/>
</dbReference>